<dbReference type="InterPro" id="IPR055346">
    <property type="entry name" value="Fe-S_cluster_assembly_SufBD"/>
</dbReference>
<dbReference type="SUPFAM" id="SSF101960">
    <property type="entry name" value="Stabilizer of iron transporter SufD"/>
    <property type="match status" value="1"/>
</dbReference>
<dbReference type="Proteomes" id="UP000254291">
    <property type="component" value="Unassembled WGS sequence"/>
</dbReference>
<protein>
    <submittedName>
        <fullName evidence="3">FeS assembly protein SufD</fullName>
    </submittedName>
</protein>
<dbReference type="InterPro" id="IPR037284">
    <property type="entry name" value="SUF_FeS_clus_asmbl_SufBD_sf"/>
</dbReference>
<dbReference type="Pfam" id="PF01458">
    <property type="entry name" value="SUFBD_core"/>
    <property type="match status" value="1"/>
</dbReference>
<sequence length="399" mass="42592">MSRDLTSAVEGSVKSGSVLNLNKGELFSSFDVNAFEVPGGRDELWRFTPLKRLRGLHDGSATPSGTAGITVTEREGVTVETVARGDARLGQAGVPSDRVAAQAFSSFESATVVTVARDTEVAEPIEIVIEGPGEDAVAYGHLQIRVEELSRAIVVVDLRGSGVYADNVEIIVGDSAGLGLIWIADWADDTVHVSSHHAKLGRDAVLGHVNVTLGGDVVRTTATVRYTGPGGEAKMLGTYFADDGQHFESRLLVDHSQPNCKSDVLYKGALQGDPDSRKPDAHTVWVGDVLIRAEATGTDTFEVNRNLVLTDGARADSVPNLEIETGEIVGAGHASATGRFDDEQLFYLRARGIPEAQARRLVVRGFFNEIIAKIAVPAVRERLTDAIERELAITEASAN</sequence>
<proteinExistence type="inferred from homology"/>
<feature type="domain" description="SUF system FeS cluster assembly SufBD core" evidence="2">
    <location>
        <begin position="134"/>
        <end position="366"/>
    </location>
</feature>
<dbReference type="AlphaFoldDB" id="A0A378SPU6"/>
<dbReference type="EMBL" id="UGQM01000001">
    <property type="protein sequence ID" value="STZ43417.1"/>
    <property type="molecule type" value="Genomic_DNA"/>
</dbReference>
<dbReference type="RefSeq" id="WP_115327350.1">
    <property type="nucleotide sequence ID" value="NZ_JACKST010000021.1"/>
</dbReference>
<evidence type="ECO:0000313" key="4">
    <source>
        <dbReference type="Proteomes" id="UP000254291"/>
    </source>
</evidence>
<reference evidence="3 4" key="1">
    <citation type="submission" date="2018-06" db="EMBL/GenBank/DDBJ databases">
        <authorList>
            <consortium name="Pathogen Informatics"/>
            <person name="Doyle S."/>
        </authorList>
    </citation>
    <scope>NUCLEOTIDE SEQUENCE [LARGE SCALE GENOMIC DNA]</scope>
    <source>
        <strain evidence="3 4">NCTC10742</strain>
    </source>
</reference>
<comment type="similarity">
    <text evidence="1">Belongs to the iron-sulfur cluster assembly SufBD family.</text>
</comment>
<evidence type="ECO:0000313" key="3">
    <source>
        <dbReference type="EMBL" id="STZ43417.1"/>
    </source>
</evidence>
<dbReference type="PANTHER" id="PTHR43575:SF1">
    <property type="entry name" value="PROTEIN ABCI7, CHLOROPLASTIC"/>
    <property type="match status" value="1"/>
</dbReference>
<dbReference type="GO" id="GO:0016226">
    <property type="term" value="P:iron-sulfur cluster assembly"/>
    <property type="evidence" value="ECO:0007669"/>
    <property type="project" value="InterPro"/>
</dbReference>
<accession>A0A378SPU6</accession>
<organism evidence="3 4">
    <name type="scientific">Mycolicibacterium gilvum</name>
    <dbReference type="NCBI Taxonomy" id="1804"/>
    <lineage>
        <taxon>Bacteria</taxon>
        <taxon>Bacillati</taxon>
        <taxon>Actinomycetota</taxon>
        <taxon>Actinomycetes</taxon>
        <taxon>Mycobacteriales</taxon>
        <taxon>Mycobacteriaceae</taxon>
        <taxon>Mycolicibacterium</taxon>
    </lineage>
</organism>
<dbReference type="PANTHER" id="PTHR43575">
    <property type="entry name" value="PROTEIN ABCI7, CHLOROPLASTIC"/>
    <property type="match status" value="1"/>
</dbReference>
<evidence type="ECO:0000259" key="2">
    <source>
        <dbReference type="Pfam" id="PF01458"/>
    </source>
</evidence>
<dbReference type="InterPro" id="IPR011542">
    <property type="entry name" value="SUF_FeS_clus_asmbl_SufD"/>
</dbReference>
<dbReference type="InterPro" id="IPR000825">
    <property type="entry name" value="SUF_FeS_clus_asmbl_SufBD_core"/>
</dbReference>
<name>A0A378SPU6_9MYCO</name>
<evidence type="ECO:0000256" key="1">
    <source>
        <dbReference type="ARBA" id="ARBA00043967"/>
    </source>
</evidence>
<gene>
    <name evidence="3" type="primary">sufD</name>
    <name evidence="3" type="ORF">NCTC10742_02641</name>
</gene>
<dbReference type="NCBIfam" id="TIGR01981">
    <property type="entry name" value="sufD"/>
    <property type="match status" value="1"/>
</dbReference>